<keyword evidence="3" id="KW-0812">Transmembrane</keyword>
<dbReference type="Pfam" id="PF04547">
    <property type="entry name" value="Anoctamin"/>
    <property type="match status" value="1"/>
</dbReference>
<protein>
    <recommendedName>
        <fullName evidence="6">Anoctamin</fullName>
    </recommendedName>
</protein>
<comment type="similarity">
    <text evidence="2 6">Belongs to the anoctamin family.</text>
</comment>
<keyword evidence="4" id="KW-1133">Transmembrane helix</keyword>
<dbReference type="OrthoDB" id="296386at2759"/>
<sequence length="152" mass="17600">MEVMGVAGVIVNCALIGQSCLMQRIFPDLSATGQILVVVIMEHLFLGARLLMDLLIPDTPNWVRLEISKMEHQKKETYKKNSIISQRKNTIHQVHHIFQNDHMNKLPIDGHRSNIDNKQYSSKSFIRYCRNRRSCTPSDRRTLLLDDNEINT</sequence>
<evidence type="ECO:0000256" key="2">
    <source>
        <dbReference type="ARBA" id="ARBA00009671"/>
    </source>
</evidence>
<organism evidence="8">
    <name type="scientific">Strongyloides ratti</name>
    <name type="common">Parasitic roundworm</name>
    <dbReference type="NCBI Taxonomy" id="34506"/>
    <lineage>
        <taxon>Eukaryota</taxon>
        <taxon>Metazoa</taxon>
        <taxon>Ecdysozoa</taxon>
        <taxon>Nematoda</taxon>
        <taxon>Chromadorea</taxon>
        <taxon>Rhabditida</taxon>
        <taxon>Tylenchina</taxon>
        <taxon>Panagrolaimomorpha</taxon>
        <taxon>Strongyloidoidea</taxon>
        <taxon>Strongyloididae</taxon>
        <taxon>Strongyloides</taxon>
    </lineage>
</organism>
<dbReference type="EMBL" id="LN609530">
    <property type="protein sequence ID" value="CEF71022.1"/>
    <property type="molecule type" value="Genomic_DNA"/>
</dbReference>
<dbReference type="GO" id="GO:0005254">
    <property type="term" value="F:chloride channel activity"/>
    <property type="evidence" value="ECO:0007669"/>
    <property type="project" value="TreeGrafter"/>
</dbReference>
<gene>
    <name evidence="8 10 11" type="ORF">SRAE_X000034900</name>
</gene>
<reference evidence="8 9" key="1">
    <citation type="submission" date="2014-09" db="EMBL/GenBank/DDBJ databases">
        <authorList>
            <person name="Martin A.A."/>
        </authorList>
    </citation>
    <scope>NUCLEOTIDE SEQUENCE</scope>
    <source>
        <strain evidence="9">ED321</strain>
        <strain evidence="8">ED321 Heterogonic</strain>
    </source>
</reference>
<evidence type="ECO:0000313" key="10">
    <source>
        <dbReference type="WBParaSite" id="SRAE_X000034900.1"/>
    </source>
</evidence>
<dbReference type="GeneID" id="36383402"/>
<dbReference type="PANTHER" id="PTHR12308">
    <property type="entry name" value="ANOCTAMIN"/>
    <property type="match status" value="1"/>
</dbReference>
<keyword evidence="9" id="KW-1185">Reference proteome</keyword>
<feature type="domain" description="Anoctamin transmembrane" evidence="7">
    <location>
        <begin position="1"/>
        <end position="69"/>
    </location>
</feature>
<reference evidence="10" key="2">
    <citation type="submission" date="2020-12" db="UniProtKB">
        <authorList>
            <consortium name="WormBaseParasite"/>
        </authorList>
    </citation>
    <scope>IDENTIFICATION</scope>
</reference>
<evidence type="ECO:0000259" key="7">
    <source>
        <dbReference type="Pfam" id="PF04547"/>
    </source>
</evidence>
<dbReference type="InterPro" id="IPR049452">
    <property type="entry name" value="Anoctamin_TM"/>
</dbReference>
<keyword evidence="5" id="KW-0472">Membrane</keyword>
<accession>A0A090LS33</accession>
<dbReference type="GO" id="GO:0005886">
    <property type="term" value="C:plasma membrane"/>
    <property type="evidence" value="ECO:0007669"/>
    <property type="project" value="TreeGrafter"/>
</dbReference>
<dbReference type="InterPro" id="IPR007632">
    <property type="entry name" value="Anoctamin"/>
</dbReference>
<evidence type="ECO:0000313" key="11">
    <source>
        <dbReference type="WormBase" id="SRAE_X000034900"/>
    </source>
</evidence>
<dbReference type="PANTHER" id="PTHR12308:SF51">
    <property type="entry name" value="ANOCTAMIN-8"/>
    <property type="match status" value="1"/>
</dbReference>
<evidence type="ECO:0000256" key="5">
    <source>
        <dbReference type="ARBA" id="ARBA00023136"/>
    </source>
</evidence>
<dbReference type="CTD" id="36383402"/>
<evidence type="ECO:0000256" key="3">
    <source>
        <dbReference type="ARBA" id="ARBA00022692"/>
    </source>
</evidence>
<evidence type="ECO:0000256" key="1">
    <source>
        <dbReference type="ARBA" id="ARBA00004141"/>
    </source>
</evidence>
<dbReference type="Proteomes" id="UP000035682">
    <property type="component" value="Unplaced"/>
</dbReference>
<evidence type="ECO:0000313" key="9">
    <source>
        <dbReference type="Proteomes" id="UP000035682"/>
    </source>
</evidence>
<comment type="subcellular location">
    <subcellularLocation>
        <location evidence="1 6">Membrane</location>
        <topology evidence="1 6">Multi-pass membrane protein</topology>
    </subcellularLocation>
</comment>
<evidence type="ECO:0000256" key="6">
    <source>
        <dbReference type="RuleBase" id="RU280814"/>
    </source>
</evidence>
<name>A0A090LS33_STRRB</name>
<proteinExistence type="inferred from homology"/>
<dbReference type="RefSeq" id="XP_024510218.1">
    <property type="nucleotide sequence ID" value="XM_024644683.1"/>
</dbReference>
<evidence type="ECO:0000256" key="4">
    <source>
        <dbReference type="ARBA" id="ARBA00022989"/>
    </source>
</evidence>
<evidence type="ECO:0000313" key="8">
    <source>
        <dbReference type="EMBL" id="CEF71022.1"/>
    </source>
</evidence>
<dbReference type="WormBase" id="SRAE_X000034900">
    <property type="protein sequence ID" value="SRP07428"/>
    <property type="gene ID" value="WBGene00265908"/>
</dbReference>
<dbReference type="AlphaFoldDB" id="A0A090LS33"/>
<dbReference type="WBParaSite" id="SRAE_X000034900.1">
    <property type="protein sequence ID" value="SRAE_X000034900.1"/>
    <property type="gene ID" value="WBGene00265908"/>
</dbReference>